<feature type="transmembrane region" description="Helical" evidence="5">
    <location>
        <begin position="182"/>
        <end position="205"/>
    </location>
</feature>
<evidence type="ECO:0000256" key="5">
    <source>
        <dbReference type="SAM" id="Phobius"/>
    </source>
</evidence>
<reference evidence="7 8" key="1">
    <citation type="submission" date="2019-09" db="EMBL/GenBank/DDBJ databases">
        <title>The hologenome of the rock-dwelling lichen Lasallia pustulata.</title>
        <authorList>
            <person name="Greshake Tzovaras B."/>
            <person name="Segers F."/>
            <person name="Bicker A."/>
            <person name="Dal Grande F."/>
            <person name="Otte J."/>
            <person name="Hankeln T."/>
            <person name="Schmitt I."/>
            <person name="Ebersberger I."/>
        </authorList>
    </citation>
    <scope>NUCLEOTIDE SEQUENCE [LARGE SCALE GENOMIC DNA]</scope>
    <source>
        <strain evidence="7">A1-1</strain>
    </source>
</reference>
<keyword evidence="3 5" id="KW-1133">Transmembrane helix</keyword>
<evidence type="ECO:0000313" key="8">
    <source>
        <dbReference type="Proteomes" id="UP000324767"/>
    </source>
</evidence>
<comment type="caution">
    <text evidence="7">The sequence shown here is derived from an EMBL/GenBank/DDBJ whole genome shotgun (WGS) entry which is preliminary data.</text>
</comment>
<evidence type="ECO:0000313" key="7">
    <source>
        <dbReference type="EMBL" id="KAA6415651.1"/>
    </source>
</evidence>
<gene>
    <name evidence="7" type="ORF">FRX48_00367</name>
</gene>
<dbReference type="InterPro" id="IPR052053">
    <property type="entry name" value="IM_YidH-like"/>
</dbReference>
<accession>A0A5M8Q3Q9</accession>
<dbReference type="Proteomes" id="UP000324767">
    <property type="component" value="Unassembled WGS sequence"/>
</dbReference>
<protein>
    <recommendedName>
        <fullName evidence="6">DUF202 domain-containing protein</fullName>
    </recommendedName>
</protein>
<proteinExistence type="predicted"/>
<dbReference type="EMBL" id="VXIT01000001">
    <property type="protein sequence ID" value="KAA6415651.1"/>
    <property type="molecule type" value="Genomic_DNA"/>
</dbReference>
<dbReference type="PANTHER" id="PTHR34187:SF1">
    <property type="entry name" value="DUF202 DOMAIN-CONTAINING PROTEIN"/>
    <property type="match status" value="1"/>
</dbReference>
<evidence type="ECO:0000256" key="1">
    <source>
        <dbReference type="ARBA" id="ARBA00004127"/>
    </source>
</evidence>
<evidence type="ECO:0000256" key="3">
    <source>
        <dbReference type="ARBA" id="ARBA00022989"/>
    </source>
</evidence>
<evidence type="ECO:0000256" key="2">
    <source>
        <dbReference type="ARBA" id="ARBA00022692"/>
    </source>
</evidence>
<organism evidence="7 8">
    <name type="scientific">Lasallia pustulata</name>
    <dbReference type="NCBI Taxonomy" id="136370"/>
    <lineage>
        <taxon>Eukaryota</taxon>
        <taxon>Fungi</taxon>
        <taxon>Dikarya</taxon>
        <taxon>Ascomycota</taxon>
        <taxon>Pezizomycotina</taxon>
        <taxon>Lecanoromycetes</taxon>
        <taxon>OSLEUM clade</taxon>
        <taxon>Umbilicariomycetidae</taxon>
        <taxon>Umbilicariales</taxon>
        <taxon>Umbilicariaceae</taxon>
        <taxon>Lasallia</taxon>
    </lineage>
</organism>
<comment type="subcellular location">
    <subcellularLocation>
        <location evidence="1">Endomembrane system</location>
        <topology evidence="1">Multi-pass membrane protein</topology>
    </subcellularLocation>
</comment>
<dbReference type="Pfam" id="PF02656">
    <property type="entry name" value="DUF202"/>
    <property type="match status" value="1"/>
</dbReference>
<dbReference type="PANTHER" id="PTHR34187">
    <property type="entry name" value="FGR18P"/>
    <property type="match status" value="1"/>
</dbReference>
<sequence>MNTRTFHRSPCSSVSSLHKPEFQAWLEELMRRLDVASVGIERQALELHDYGDVARPSEKPSMIVDGGVQSIRGSVKAFWREQIVVHIGHEDTRDHYALERTFFAYIRTSLAFAMLGIYIAQLFRLQHTLDSGSGFGFFTLGIPLACLCTGAAIVIAVLGAYRFWRQQSAMLRGKIHVWGWDMAAIAFAAFSVTMVIFGVIIAVNVDKAPGSNMPPVIDVEWKNRRDVMSSRAGV</sequence>
<dbReference type="OrthoDB" id="199599at2759"/>
<dbReference type="GO" id="GO:0012505">
    <property type="term" value="C:endomembrane system"/>
    <property type="evidence" value="ECO:0007669"/>
    <property type="project" value="UniProtKB-SubCell"/>
</dbReference>
<feature type="domain" description="DUF202" evidence="6">
    <location>
        <begin position="93"/>
        <end position="168"/>
    </location>
</feature>
<name>A0A5M8Q3Q9_9LECA</name>
<keyword evidence="2 5" id="KW-0812">Transmembrane</keyword>
<feature type="transmembrane region" description="Helical" evidence="5">
    <location>
        <begin position="135"/>
        <end position="161"/>
    </location>
</feature>
<evidence type="ECO:0000256" key="4">
    <source>
        <dbReference type="ARBA" id="ARBA00023136"/>
    </source>
</evidence>
<dbReference type="InterPro" id="IPR003807">
    <property type="entry name" value="DUF202"/>
</dbReference>
<dbReference type="AlphaFoldDB" id="A0A5M8Q3Q9"/>
<feature type="transmembrane region" description="Helical" evidence="5">
    <location>
        <begin position="102"/>
        <end position="123"/>
    </location>
</feature>
<evidence type="ECO:0000259" key="6">
    <source>
        <dbReference type="Pfam" id="PF02656"/>
    </source>
</evidence>
<keyword evidence="4 5" id="KW-0472">Membrane</keyword>